<organism evidence="2 3">
    <name type="scientific">Pyrenophora seminiperda CCB06</name>
    <dbReference type="NCBI Taxonomy" id="1302712"/>
    <lineage>
        <taxon>Eukaryota</taxon>
        <taxon>Fungi</taxon>
        <taxon>Dikarya</taxon>
        <taxon>Ascomycota</taxon>
        <taxon>Pezizomycotina</taxon>
        <taxon>Dothideomycetes</taxon>
        <taxon>Pleosporomycetidae</taxon>
        <taxon>Pleosporales</taxon>
        <taxon>Pleosporineae</taxon>
        <taxon>Pleosporaceae</taxon>
        <taxon>Pyrenophora</taxon>
    </lineage>
</organism>
<feature type="region of interest" description="Disordered" evidence="1">
    <location>
        <begin position="32"/>
        <end position="51"/>
    </location>
</feature>
<proteinExistence type="predicted"/>
<gene>
    <name evidence="2" type="ORF">GMOD_00002512</name>
</gene>
<evidence type="ECO:0000313" key="2">
    <source>
        <dbReference type="EMBL" id="RMZ68705.1"/>
    </source>
</evidence>
<keyword evidence="3" id="KW-1185">Reference proteome</keyword>
<dbReference type="AlphaFoldDB" id="A0A3M7M2G8"/>
<dbReference type="EMBL" id="KE747817">
    <property type="protein sequence ID" value="RMZ68705.1"/>
    <property type="molecule type" value="Genomic_DNA"/>
</dbReference>
<dbReference type="Proteomes" id="UP000265663">
    <property type="component" value="Unassembled WGS sequence"/>
</dbReference>
<evidence type="ECO:0000313" key="3">
    <source>
        <dbReference type="Proteomes" id="UP000265663"/>
    </source>
</evidence>
<sequence length="51" mass="5658">MLILMGRTGSRRILMLPNFPISNKFDPAAFPSSLRNLNTTPSSEVKPAQLQ</sequence>
<name>A0A3M7M2G8_9PLEO</name>
<feature type="compositionally biased region" description="Polar residues" evidence="1">
    <location>
        <begin position="33"/>
        <end position="43"/>
    </location>
</feature>
<protein>
    <submittedName>
        <fullName evidence="2">Uncharacterized protein</fullName>
    </submittedName>
</protein>
<reference evidence="2 3" key="1">
    <citation type="journal article" date="2014" name="PLoS ONE">
        <title>De novo Genome Assembly of the Fungal Plant Pathogen Pyrenophora semeniperda.</title>
        <authorList>
            <person name="Soliai M.M."/>
            <person name="Meyer S.E."/>
            <person name="Udall J.A."/>
            <person name="Elzinga D.E."/>
            <person name="Hermansen R.A."/>
            <person name="Bodily P.M."/>
            <person name="Hart A.A."/>
            <person name="Coleman C.E."/>
        </authorList>
    </citation>
    <scope>NUCLEOTIDE SEQUENCE [LARGE SCALE GENOMIC DNA]</scope>
    <source>
        <strain evidence="2 3">CCB06</strain>
        <tissue evidence="2">Mycelium</tissue>
    </source>
</reference>
<accession>A0A3M7M2G8</accession>
<evidence type="ECO:0000256" key="1">
    <source>
        <dbReference type="SAM" id="MobiDB-lite"/>
    </source>
</evidence>